<evidence type="ECO:0000313" key="2">
    <source>
        <dbReference type="Proteomes" id="UP000035932"/>
    </source>
</evidence>
<name>A0A0J6XFT7_9ACTN</name>
<gene>
    <name evidence="1" type="ORF">ACS04_35075</name>
</gene>
<reference evidence="1 2" key="1">
    <citation type="submission" date="2015-06" db="EMBL/GenBank/DDBJ databases">
        <title>Recapitulation of the evolution of biosynthetic gene clusters reveals hidden chemical diversity on bacterial genomes.</title>
        <authorList>
            <person name="Cruz-Morales P."/>
            <person name="Martinez-Guerrero C."/>
            <person name="Morales-Escalante M.A."/>
            <person name="Yanez-Guerra L.A."/>
            <person name="Kopp J.F."/>
            <person name="Feldmann J."/>
            <person name="Ramos-Aboites H.E."/>
            <person name="Barona-Gomez F."/>
        </authorList>
    </citation>
    <scope>NUCLEOTIDE SEQUENCE [LARGE SCALE GENOMIC DNA]</scope>
    <source>
        <strain evidence="1 2">ATCC 31245</strain>
    </source>
</reference>
<dbReference type="Proteomes" id="UP000035932">
    <property type="component" value="Unassembled WGS sequence"/>
</dbReference>
<dbReference type="EMBL" id="LFML01000163">
    <property type="protein sequence ID" value="KMO93503.1"/>
    <property type="molecule type" value="Genomic_DNA"/>
</dbReference>
<dbReference type="RefSeq" id="WP_048480891.1">
    <property type="nucleotide sequence ID" value="NZ_JBIRUD010000003.1"/>
</dbReference>
<accession>A0A0J6XFT7</accession>
<proteinExistence type="predicted"/>
<protein>
    <submittedName>
        <fullName evidence="1">Uncharacterized protein</fullName>
    </submittedName>
</protein>
<evidence type="ECO:0000313" key="1">
    <source>
        <dbReference type="EMBL" id="KMO93503.1"/>
    </source>
</evidence>
<dbReference type="AlphaFoldDB" id="A0A0J6XFT7"/>
<keyword evidence="2" id="KW-1185">Reference proteome</keyword>
<sequence>MIEIVPGNPASREPWRNLLPVVELLLAHGNRYVAGREGFLVDPRGGGAECALELPLDFDLLEAEVNFPHTVDAGREGDGILDRGTWCMISGPGERASRFVMPRRLDLE</sequence>
<comment type="caution">
    <text evidence="1">The sequence shown here is derived from an EMBL/GenBank/DDBJ whole genome shotgun (WGS) entry which is preliminary data.</text>
</comment>
<organism evidence="1 2">
    <name type="scientific">Streptomyces roseus</name>
    <dbReference type="NCBI Taxonomy" id="66430"/>
    <lineage>
        <taxon>Bacteria</taxon>
        <taxon>Bacillati</taxon>
        <taxon>Actinomycetota</taxon>
        <taxon>Actinomycetes</taxon>
        <taxon>Kitasatosporales</taxon>
        <taxon>Streptomycetaceae</taxon>
        <taxon>Streptomyces</taxon>
    </lineage>
</organism>